<dbReference type="Pfam" id="PF00931">
    <property type="entry name" value="NB-ARC"/>
    <property type="match status" value="1"/>
</dbReference>
<dbReference type="EMBL" id="JBHTBJ010000058">
    <property type="protein sequence ID" value="MFC7279732.1"/>
    <property type="molecule type" value="Genomic_DNA"/>
</dbReference>
<dbReference type="Proteomes" id="UP001596548">
    <property type="component" value="Unassembled WGS sequence"/>
</dbReference>
<dbReference type="PRINTS" id="PR00364">
    <property type="entry name" value="DISEASERSIST"/>
</dbReference>
<dbReference type="InterPro" id="IPR036388">
    <property type="entry name" value="WH-like_DNA-bd_sf"/>
</dbReference>
<keyword evidence="1" id="KW-0053">Apoptosis</keyword>
<protein>
    <submittedName>
        <fullName evidence="3">NB-ARC domain-containing protein</fullName>
    </submittedName>
</protein>
<evidence type="ECO:0000259" key="2">
    <source>
        <dbReference type="Pfam" id="PF00931"/>
    </source>
</evidence>
<comment type="caution">
    <text evidence="3">The sequence shown here is derived from an EMBL/GenBank/DDBJ whole genome shotgun (WGS) entry which is preliminary data.</text>
</comment>
<dbReference type="Gene3D" id="3.40.50.300">
    <property type="entry name" value="P-loop containing nucleotide triphosphate hydrolases"/>
    <property type="match status" value="1"/>
</dbReference>
<dbReference type="PANTHER" id="PTHR22845">
    <property type="entry name" value="APOPTOTIC PROTEASE-ACTIVATING FACTOR 1"/>
    <property type="match status" value="1"/>
</dbReference>
<organism evidence="3 4">
    <name type="scientific">Paractinoplanes rhizophilus</name>
    <dbReference type="NCBI Taxonomy" id="1416877"/>
    <lineage>
        <taxon>Bacteria</taxon>
        <taxon>Bacillati</taxon>
        <taxon>Actinomycetota</taxon>
        <taxon>Actinomycetes</taxon>
        <taxon>Micromonosporales</taxon>
        <taxon>Micromonosporaceae</taxon>
        <taxon>Paractinoplanes</taxon>
    </lineage>
</organism>
<dbReference type="SUPFAM" id="SSF52540">
    <property type="entry name" value="P-loop containing nucleoside triphosphate hydrolases"/>
    <property type="match status" value="1"/>
</dbReference>
<feature type="domain" description="NB-ARC" evidence="2">
    <location>
        <begin position="70"/>
        <end position="205"/>
    </location>
</feature>
<sequence>MGEPLDSPLVHVGSGAQGVQIGGPNNVQHNVVQLVGDSRWGWIARRRYARRLSPAVQRPESWVVDRPVEVDQVVAALRRGRSTVGLSTAVHGAGGFGKTTLARIICADQRVLRRFGGRVYWVTLGRDVRRAGLVEKINDLLWHIDPASSQPSADVRESAKHLAAVLDAGPPRLVVLDDVWFEEQLDAFPMAGRCARLVTTRIPSLVAGHRVSVKVDQMSPGQARMVLVAGLPELPPTVVDVLLAETGRWPLLLRLINKVLIDQARSHTDITEIAVELADRLHREGTLRVDRLTGTDLGHLNVSDPGHRAKAVAATIEASAGLLAEGERARLAELSIFAEDEVVPASLVTMLWEATAGLDEMTATRLCARLDDLALLTLTASKDGGTIGLHDVVRDYLHDEIGGARAAELHGMLLDAVASKFQLRSRGGDAEDDDRVQWWRLPESARYLWEHLIEHLRAAGRDAEAVAADLRWVSARLEQSDSPAAPFADLGLIPLGQDRVRHPV</sequence>
<evidence type="ECO:0000313" key="4">
    <source>
        <dbReference type="Proteomes" id="UP001596548"/>
    </source>
</evidence>
<dbReference type="RefSeq" id="WP_378977337.1">
    <property type="nucleotide sequence ID" value="NZ_JBHTBJ010000058.1"/>
</dbReference>
<evidence type="ECO:0000256" key="1">
    <source>
        <dbReference type="ARBA" id="ARBA00022703"/>
    </source>
</evidence>
<dbReference type="PANTHER" id="PTHR22845:SF5">
    <property type="entry name" value="APOPTOTIC PROTEASE-ACTIVATING FACTOR 1"/>
    <property type="match status" value="1"/>
</dbReference>
<keyword evidence="4" id="KW-1185">Reference proteome</keyword>
<accession>A0ABW2I4D7</accession>
<name>A0ABW2I4D7_9ACTN</name>
<evidence type="ECO:0000313" key="3">
    <source>
        <dbReference type="EMBL" id="MFC7279732.1"/>
    </source>
</evidence>
<gene>
    <name evidence="3" type="ORF">ACFQS1_37725</name>
</gene>
<dbReference type="InterPro" id="IPR002182">
    <property type="entry name" value="NB-ARC"/>
</dbReference>
<reference evidence="4" key="1">
    <citation type="journal article" date="2019" name="Int. J. Syst. Evol. Microbiol.">
        <title>The Global Catalogue of Microorganisms (GCM) 10K type strain sequencing project: providing services to taxonomists for standard genome sequencing and annotation.</title>
        <authorList>
            <consortium name="The Broad Institute Genomics Platform"/>
            <consortium name="The Broad Institute Genome Sequencing Center for Infectious Disease"/>
            <person name="Wu L."/>
            <person name="Ma J."/>
        </authorList>
    </citation>
    <scope>NUCLEOTIDE SEQUENCE [LARGE SCALE GENOMIC DNA]</scope>
    <source>
        <strain evidence="4">XZYJT-10</strain>
    </source>
</reference>
<dbReference type="Gene3D" id="1.10.10.10">
    <property type="entry name" value="Winged helix-like DNA-binding domain superfamily/Winged helix DNA-binding domain"/>
    <property type="match status" value="1"/>
</dbReference>
<dbReference type="InterPro" id="IPR027417">
    <property type="entry name" value="P-loop_NTPase"/>
</dbReference>
<proteinExistence type="predicted"/>